<organism evidence="9 10">
    <name type="scientific">Aspergillus sydowii CBS 593.65</name>
    <dbReference type="NCBI Taxonomy" id="1036612"/>
    <lineage>
        <taxon>Eukaryota</taxon>
        <taxon>Fungi</taxon>
        <taxon>Dikarya</taxon>
        <taxon>Ascomycota</taxon>
        <taxon>Pezizomycotina</taxon>
        <taxon>Eurotiomycetes</taxon>
        <taxon>Eurotiomycetidae</taxon>
        <taxon>Eurotiales</taxon>
        <taxon>Aspergillaceae</taxon>
        <taxon>Aspergillus</taxon>
        <taxon>Aspergillus subgen. Nidulantes</taxon>
    </lineage>
</organism>
<comment type="similarity">
    <text evidence="5">Belongs to the SAT4 family.</text>
</comment>
<dbReference type="InterPro" id="IPR052337">
    <property type="entry name" value="SAT4-like"/>
</dbReference>
<dbReference type="InterPro" id="IPR049326">
    <property type="entry name" value="Rhodopsin_dom_fungi"/>
</dbReference>
<feature type="region of interest" description="Disordered" evidence="6">
    <location>
        <begin position="307"/>
        <end position="332"/>
    </location>
</feature>
<dbReference type="OrthoDB" id="5329176at2759"/>
<evidence type="ECO:0000256" key="4">
    <source>
        <dbReference type="ARBA" id="ARBA00023136"/>
    </source>
</evidence>
<keyword evidence="2 7" id="KW-0812">Transmembrane</keyword>
<evidence type="ECO:0000313" key="10">
    <source>
        <dbReference type="Proteomes" id="UP000184356"/>
    </source>
</evidence>
<name>A0A1L9TIP9_9EURO</name>
<feature type="transmembrane region" description="Helical" evidence="7">
    <location>
        <begin position="189"/>
        <end position="213"/>
    </location>
</feature>
<feature type="domain" description="Rhodopsin" evidence="8">
    <location>
        <begin position="26"/>
        <end position="289"/>
    </location>
</feature>
<evidence type="ECO:0000256" key="1">
    <source>
        <dbReference type="ARBA" id="ARBA00004141"/>
    </source>
</evidence>
<keyword evidence="4 7" id="KW-0472">Membrane</keyword>
<accession>A0A1L9TIP9</accession>
<dbReference type="VEuPathDB" id="FungiDB:ASPSYDRAFT_1004293"/>
<keyword evidence="10" id="KW-1185">Reference proteome</keyword>
<feature type="transmembrane region" description="Helical" evidence="7">
    <location>
        <begin position="12"/>
        <end position="30"/>
    </location>
</feature>
<dbReference type="RefSeq" id="XP_040703057.1">
    <property type="nucleotide sequence ID" value="XM_040839717.1"/>
</dbReference>
<dbReference type="STRING" id="1036612.A0A1L9TIP9"/>
<dbReference type="EMBL" id="KV878586">
    <property type="protein sequence ID" value="OJJ59251.1"/>
    <property type="molecule type" value="Genomic_DNA"/>
</dbReference>
<sequence length="371" mass="41291">MADNIQKPSLVVLALFPALSTLVVILRFYSRYLIRQFGWDDALIIIAWLLAVGQAAADWMFTKTTWQGYHVWDIPEQSIEEKTIGLKYNIANQLLYNPILAIVKASVIIFLFRLEDRRPVVLWNLRILFCVNIALMIAIFLADLFQCTPMHYFYDGPAMDLAAQKAAGADENGMKDGKLVKGGTCISQIHFFLISAAFTIITDIWLLCIPSIIVWRLQMNRTRKIAIIAVLSMGVIVTLVGIARLAVYAHRFRPNNPDPTYDIGHITSSIEVNVAIMTASATAFPALISRIAPRIWSSIDRTTERRRRTVPGTSWAITGGSGSGTGNGTRRGRDRASYVMMGNIKTNDGTETSQERIITETHSAVSPKDGV</sequence>
<dbReference type="GeneID" id="63755790"/>
<evidence type="ECO:0000256" key="6">
    <source>
        <dbReference type="SAM" id="MobiDB-lite"/>
    </source>
</evidence>
<comment type="subcellular location">
    <subcellularLocation>
        <location evidence="1">Membrane</location>
        <topology evidence="1">Multi-pass membrane protein</topology>
    </subcellularLocation>
</comment>
<dbReference type="AlphaFoldDB" id="A0A1L9TIP9"/>
<evidence type="ECO:0000259" key="8">
    <source>
        <dbReference type="Pfam" id="PF20684"/>
    </source>
</evidence>
<feature type="transmembrane region" description="Helical" evidence="7">
    <location>
        <begin position="95"/>
        <end position="114"/>
    </location>
</feature>
<feature type="transmembrane region" description="Helical" evidence="7">
    <location>
        <begin position="121"/>
        <end position="142"/>
    </location>
</feature>
<keyword evidence="3 7" id="KW-1133">Transmembrane helix</keyword>
<proteinExistence type="inferred from homology"/>
<reference evidence="10" key="1">
    <citation type="journal article" date="2017" name="Genome Biol.">
        <title>Comparative genomics reveals high biological diversity and specific adaptations in the industrially and medically important fungal genus Aspergillus.</title>
        <authorList>
            <person name="de Vries R.P."/>
            <person name="Riley R."/>
            <person name="Wiebenga A."/>
            <person name="Aguilar-Osorio G."/>
            <person name="Amillis S."/>
            <person name="Uchima C.A."/>
            <person name="Anderluh G."/>
            <person name="Asadollahi M."/>
            <person name="Askin M."/>
            <person name="Barry K."/>
            <person name="Battaglia E."/>
            <person name="Bayram O."/>
            <person name="Benocci T."/>
            <person name="Braus-Stromeyer S.A."/>
            <person name="Caldana C."/>
            <person name="Canovas D."/>
            <person name="Cerqueira G.C."/>
            <person name="Chen F."/>
            <person name="Chen W."/>
            <person name="Choi C."/>
            <person name="Clum A."/>
            <person name="Dos Santos R.A."/>
            <person name="Damasio A.R."/>
            <person name="Diallinas G."/>
            <person name="Emri T."/>
            <person name="Fekete E."/>
            <person name="Flipphi M."/>
            <person name="Freyberg S."/>
            <person name="Gallo A."/>
            <person name="Gournas C."/>
            <person name="Habgood R."/>
            <person name="Hainaut M."/>
            <person name="Harispe M.L."/>
            <person name="Henrissat B."/>
            <person name="Hilden K.S."/>
            <person name="Hope R."/>
            <person name="Hossain A."/>
            <person name="Karabika E."/>
            <person name="Karaffa L."/>
            <person name="Karanyi Z."/>
            <person name="Krasevec N."/>
            <person name="Kuo A."/>
            <person name="Kusch H."/>
            <person name="LaButti K."/>
            <person name="Lagendijk E.L."/>
            <person name="Lapidus A."/>
            <person name="Levasseur A."/>
            <person name="Lindquist E."/>
            <person name="Lipzen A."/>
            <person name="Logrieco A.F."/>
            <person name="MacCabe A."/>
            <person name="Maekelae M.R."/>
            <person name="Malavazi I."/>
            <person name="Melin P."/>
            <person name="Meyer V."/>
            <person name="Mielnichuk N."/>
            <person name="Miskei M."/>
            <person name="Molnar A.P."/>
            <person name="Mule G."/>
            <person name="Ngan C.Y."/>
            <person name="Orejas M."/>
            <person name="Orosz E."/>
            <person name="Ouedraogo J.P."/>
            <person name="Overkamp K.M."/>
            <person name="Park H.-S."/>
            <person name="Perrone G."/>
            <person name="Piumi F."/>
            <person name="Punt P.J."/>
            <person name="Ram A.F."/>
            <person name="Ramon A."/>
            <person name="Rauscher S."/>
            <person name="Record E."/>
            <person name="Riano-Pachon D.M."/>
            <person name="Robert V."/>
            <person name="Roehrig J."/>
            <person name="Ruller R."/>
            <person name="Salamov A."/>
            <person name="Salih N.S."/>
            <person name="Samson R.A."/>
            <person name="Sandor E."/>
            <person name="Sanguinetti M."/>
            <person name="Schuetze T."/>
            <person name="Sepcic K."/>
            <person name="Shelest E."/>
            <person name="Sherlock G."/>
            <person name="Sophianopoulou V."/>
            <person name="Squina F.M."/>
            <person name="Sun H."/>
            <person name="Susca A."/>
            <person name="Todd R.B."/>
            <person name="Tsang A."/>
            <person name="Unkles S.E."/>
            <person name="van de Wiele N."/>
            <person name="van Rossen-Uffink D."/>
            <person name="Oliveira J.V."/>
            <person name="Vesth T.C."/>
            <person name="Visser J."/>
            <person name="Yu J.-H."/>
            <person name="Zhou M."/>
            <person name="Andersen M.R."/>
            <person name="Archer D.B."/>
            <person name="Baker S.E."/>
            <person name="Benoit I."/>
            <person name="Brakhage A.A."/>
            <person name="Braus G.H."/>
            <person name="Fischer R."/>
            <person name="Frisvad J.C."/>
            <person name="Goldman G.H."/>
            <person name="Houbraken J."/>
            <person name="Oakley B."/>
            <person name="Pocsi I."/>
            <person name="Scazzocchio C."/>
            <person name="Seiboth B."/>
            <person name="vanKuyk P.A."/>
            <person name="Wortman J."/>
            <person name="Dyer P.S."/>
            <person name="Grigoriev I.V."/>
        </authorList>
    </citation>
    <scope>NUCLEOTIDE SEQUENCE [LARGE SCALE GENOMIC DNA]</scope>
    <source>
        <strain evidence="10">CBS 593.65</strain>
    </source>
</reference>
<gene>
    <name evidence="9" type="ORF">ASPSYDRAFT_1004293</name>
</gene>
<dbReference type="PANTHER" id="PTHR33048">
    <property type="entry name" value="PTH11-LIKE INTEGRAL MEMBRANE PROTEIN (AFU_ORTHOLOGUE AFUA_5G11245)"/>
    <property type="match status" value="1"/>
</dbReference>
<dbReference type="Pfam" id="PF20684">
    <property type="entry name" value="Fung_rhodopsin"/>
    <property type="match status" value="1"/>
</dbReference>
<dbReference type="Proteomes" id="UP000184356">
    <property type="component" value="Unassembled WGS sequence"/>
</dbReference>
<feature type="transmembrane region" description="Helical" evidence="7">
    <location>
        <begin position="42"/>
        <end position="61"/>
    </location>
</feature>
<evidence type="ECO:0000256" key="2">
    <source>
        <dbReference type="ARBA" id="ARBA00022692"/>
    </source>
</evidence>
<feature type="compositionally biased region" description="Gly residues" evidence="6">
    <location>
        <begin position="319"/>
        <end position="329"/>
    </location>
</feature>
<dbReference type="PANTHER" id="PTHR33048:SF55">
    <property type="entry name" value="INTEGRAL MEMBRANE PROTEIN"/>
    <property type="match status" value="1"/>
</dbReference>
<feature type="transmembrane region" description="Helical" evidence="7">
    <location>
        <begin position="225"/>
        <end position="246"/>
    </location>
</feature>
<evidence type="ECO:0000313" key="9">
    <source>
        <dbReference type="EMBL" id="OJJ59251.1"/>
    </source>
</evidence>
<evidence type="ECO:0000256" key="5">
    <source>
        <dbReference type="ARBA" id="ARBA00038359"/>
    </source>
</evidence>
<dbReference type="GO" id="GO:0016020">
    <property type="term" value="C:membrane"/>
    <property type="evidence" value="ECO:0007669"/>
    <property type="project" value="UniProtKB-SubCell"/>
</dbReference>
<evidence type="ECO:0000256" key="7">
    <source>
        <dbReference type="SAM" id="Phobius"/>
    </source>
</evidence>
<evidence type="ECO:0000256" key="3">
    <source>
        <dbReference type="ARBA" id="ARBA00022989"/>
    </source>
</evidence>
<protein>
    <recommendedName>
        <fullName evidence="8">Rhodopsin domain-containing protein</fullName>
    </recommendedName>
</protein>